<dbReference type="EMBL" id="BBWU01000042">
    <property type="protein sequence ID" value="GAO40022.1"/>
    <property type="molecule type" value="Genomic_DNA"/>
</dbReference>
<comment type="subcellular location">
    <subcellularLocation>
        <location evidence="1 10">Cell inner membrane</location>
        <topology evidence="1 10">Single-pass membrane protein</topology>
        <orientation evidence="1 10">Periplasmic side</orientation>
    </subcellularLocation>
</comment>
<keyword evidence="8 10" id="KW-1133">Transmembrane helix</keyword>
<dbReference type="STRING" id="1219043.SCH01S_42_00650"/>
<keyword evidence="9 10" id="KW-0472">Membrane</keyword>
<dbReference type="InterPro" id="IPR006260">
    <property type="entry name" value="TonB/TolA_C"/>
</dbReference>
<evidence type="ECO:0000256" key="6">
    <source>
        <dbReference type="ARBA" id="ARBA00022692"/>
    </source>
</evidence>
<evidence type="ECO:0000313" key="14">
    <source>
        <dbReference type="Proteomes" id="UP000033202"/>
    </source>
</evidence>
<evidence type="ECO:0000256" key="9">
    <source>
        <dbReference type="ARBA" id="ARBA00023136"/>
    </source>
</evidence>
<evidence type="ECO:0000256" key="2">
    <source>
        <dbReference type="ARBA" id="ARBA00006555"/>
    </source>
</evidence>
<keyword evidence="10" id="KW-0735">Signal-anchor</keyword>
<dbReference type="InterPro" id="IPR051045">
    <property type="entry name" value="TonB-dependent_transducer"/>
</dbReference>
<dbReference type="GO" id="GO:0015031">
    <property type="term" value="P:protein transport"/>
    <property type="evidence" value="ECO:0007669"/>
    <property type="project" value="UniProtKB-UniRule"/>
</dbReference>
<dbReference type="GO" id="GO:0098797">
    <property type="term" value="C:plasma membrane protein complex"/>
    <property type="evidence" value="ECO:0007669"/>
    <property type="project" value="TreeGrafter"/>
</dbReference>
<dbReference type="AlphaFoldDB" id="A0A0E9MQI3"/>
<comment type="function">
    <text evidence="10">Interacts with outer membrane receptor proteins that carry out high-affinity binding and energy dependent uptake into the periplasmic space of specific substrates. It could act to transduce energy from the cytoplasmic membrane to specific energy-requiring processes in the outer membrane, resulting in the release into the periplasm of ligands bound by these outer membrane proteins.</text>
</comment>
<feature type="domain" description="TonB C-terminal" evidence="12">
    <location>
        <begin position="129"/>
        <end position="220"/>
    </location>
</feature>
<name>A0A0E9MQI3_9SPHN</name>
<evidence type="ECO:0000256" key="10">
    <source>
        <dbReference type="RuleBase" id="RU362123"/>
    </source>
</evidence>
<evidence type="ECO:0000256" key="8">
    <source>
        <dbReference type="ARBA" id="ARBA00022989"/>
    </source>
</evidence>
<keyword evidence="7 10" id="KW-0653">Protein transport</keyword>
<dbReference type="GO" id="GO:0030288">
    <property type="term" value="C:outer membrane-bounded periplasmic space"/>
    <property type="evidence" value="ECO:0007669"/>
    <property type="project" value="InterPro"/>
</dbReference>
<dbReference type="OrthoDB" id="1685233at2"/>
<dbReference type="GO" id="GO:0031992">
    <property type="term" value="F:energy transducer activity"/>
    <property type="evidence" value="ECO:0007669"/>
    <property type="project" value="InterPro"/>
</dbReference>
<keyword evidence="6 10" id="KW-0812">Transmembrane</keyword>
<evidence type="ECO:0000256" key="3">
    <source>
        <dbReference type="ARBA" id="ARBA00022448"/>
    </source>
</evidence>
<reference evidence="13 14" key="1">
    <citation type="submission" date="2015-04" db="EMBL/GenBank/DDBJ databases">
        <title>Whole genome shotgun sequence of Sphingomonas changbaiensis NBRC 104936.</title>
        <authorList>
            <person name="Katano-Makiyama Y."/>
            <person name="Hosoyama A."/>
            <person name="Hashimoto M."/>
            <person name="Noguchi M."/>
            <person name="Tsuchikane K."/>
            <person name="Ohji S."/>
            <person name="Yamazoe A."/>
            <person name="Ichikawa N."/>
            <person name="Kimura A."/>
            <person name="Fujita N."/>
        </authorList>
    </citation>
    <scope>NUCLEOTIDE SEQUENCE [LARGE SCALE GENOMIC DNA]</scope>
    <source>
        <strain evidence="13 14">NBRC 104936</strain>
    </source>
</reference>
<dbReference type="Pfam" id="PF03544">
    <property type="entry name" value="TonB_C"/>
    <property type="match status" value="1"/>
</dbReference>
<proteinExistence type="inferred from homology"/>
<evidence type="ECO:0000256" key="7">
    <source>
        <dbReference type="ARBA" id="ARBA00022927"/>
    </source>
</evidence>
<comment type="similarity">
    <text evidence="2 10">Belongs to the TonB family.</text>
</comment>
<evidence type="ECO:0000256" key="5">
    <source>
        <dbReference type="ARBA" id="ARBA00022519"/>
    </source>
</evidence>
<accession>A0A0E9MQI3</accession>
<dbReference type="GO" id="GO:0055085">
    <property type="term" value="P:transmembrane transport"/>
    <property type="evidence" value="ECO:0007669"/>
    <property type="project" value="InterPro"/>
</dbReference>
<feature type="region of interest" description="Disordered" evidence="11">
    <location>
        <begin position="56"/>
        <end position="95"/>
    </location>
</feature>
<dbReference type="InterPro" id="IPR003538">
    <property type="entry name" value="TonB"/>
</dbReference>
<dbReference type="PANTHER" id="PTHR33446:SF2">
    <property type="entry name" value="PROTEIN TONB"/>
    <property type="match status" value="1"/>
</dbReference>
<dbReference type="PRINTS" id="PR01374">
    <property type="entry name" value="TONBPROTEIN"/>
</dbReference>
<dbReference type="Proteomes" id="UP000033202">
    <property type="component" value="Unassembled WGS sequence"/>
</dbReference>
<dbReference type="NCBIfam" id="TIGR01352">
    <property type="entry name" value="tonB_Cterm"/>
    <property type="match status" value="1"/>
</dbReference>
<sequence>MTADGFLAQKHGHPLAMTAAIAINAAAVTALMLAKTGVVHLPPDIFIAYPVPMPSPPPEHVEQPKPKQQAPETRPVFQPKPIEKAEAPTRPDIADTTEFPVKIDDPIRPIIVDPGLVLPKEPSKPVVVEATPDSRFAGEFQPPYPSQLLRTGIEGKAVVKVLIGTDGRVKQVVIVSADDPLFADASERQALRRWRFRPATRDGVPIESWKQMTVRFEIRA</sequence>
<evidence type="ECO:0000256" key="1">
    <source>
        <dbReference type="ARBA" id="ARBA00004383"/>
    </source>
</evidence>
<evidence type="ECO:0000256" key="11">
    <source>
        <dbReference type="SAM" id="MobiDB-lite"/>
    </source>
</evidence>
<keyword evidence="14" id="KW-1185">Reference proteome</keyword>
<comment type="caution">
    <text evidence="13">The sequence shown here is derived from an EMBL/GenBank/DDBJ whole genome shotgun (WGS) entry which is preliminary data.</text>
</comment>
<keyword evidence="4 10" id="KW-1003">Cell membrane</keyword>
<dbReference type="Gene3D" id="3.30.1150.10">
    <property type="match status" value="1"/>
</dbReference>
<evidence type="ECO:0000256" key="4">
    <source>
        <dbReference type="ARBA" id="ARBA00022475"/>
    </source>
</evidence>
<dbReference type="PANTHER" id="PTHR33446">
    <property type="entry name" value="PROTEIN TONB-RELATED"/>
    <property type="match status" value="1"/>
</dbReference>
<dbReference type="PROSITE" id="PS52015">
    <property type="entry name" value="TONB_CTD"/>
    <property type="match status" value="1"/>
</dbReference>
<dbReference type="GO" id="GO:0015891">
    <property type="term" value="P:siderophore transport"/>
    <property type="evidence" value="ECO:0007669"/>
    <property type="project" value="InterPro"/>
</dbReference>
<evidence type="ECO:0000313" key="13">
    <source>
        <dbReference type="EMBL" id="GAO40022.1"/>
    </source>
</evidence>
<dbReference type="InterPro" id="IPR037682">
    <property type="entry name" value="TonB_C"/>
</dbReference>
<feature type="transmembrane region" description="Helical" evidence="10">
    <location>
        <begin position="15"/>
        <end position="34"/>
    </location>
</feature>
<dbReference type="SUPFAM" id="SSF74653">
    <property type="entry name" value="TolA/TonB C-terminal domain"/>
    <property type="match status" value="1"/>
</dbReference>
<gene>
    <name evidence="13" type="ORF">SCH01S_42_00650</name>
</gene>
<keyword evidence="5 10" id="KW-0997">Cell inner membrane</keyword>
<organism evidence="13 14">
    <name type="scientific">Sphingomonas changbaiensis NBRC 104936</name>
    <dbReference type="NCBI Taxonomy" id="1219043"/>
    <lineage>
        <taxon>Bacteria</taxon>
        <taxon>Pseudomonadati</taxon>
        <taxon>Pseudomonadota</taxon>
        <taxon>Alphaproteobacteria</taxon>
        <taxon>Sphingomonadales</taxon>
        <taxon>Sphingomonadaceae</taxon>
        <taxon>Sphingomonas</taxon>
    </lineage>
</organism>
<protein>
    <recommendedName>
        <fullName evidence="10">Protein TonB</fullName>
    </recommendedName>
</protein>
<keyword evidence="3 10" id="KW-0813">Transport</keyword>
<evidence type="ECO:0000259" key="12">
    <source>
        <dbReference type="PROSITE" id="PS52015"/>
    </source>
</evidence>
<feature type="compositionally biased region" description="Basic and acidic residues" evidence="11">
    <location>
        <begin position="81"/>
        <end position="93"/>
    </location>
</feature>
<dbReference type="RefSeq" id="WP_046348824.1">
    <property type="nucleotide sequence ID" value="NZ_BBWU01000042.1"/>
</dbReference>